<dbReference type="EMBL" id="MF979564">
    <property type="protein sequence ID" value="ATS94023.1"/>
    <property type="molecule type" value="Genomic_DNA"/>
</dbReference>
<gene>
    <name evidence="1" type="ORF">P13BB106kb_p039</name>
</gene>
<keyword evidence="2" id="KW-1185">Reference proteome</keyword>
<dbReference type="Proteomes" id="UP000240663">
    <property type="component" value="Segment"/>
</dbReference>
<evidence type="ECO:0000313" key="2">
    <source>
        <dbReference type="Proteomes" id="UP000240663"/>
    </source>
</evidence>
<evidence type="ECO:0000313" key="1">
    <source>
        <dbReference type="EMBL" id="ATS94023.1"/>
    </source>
</evidence>
<reference evidence="1 2" key="1">
    <citation type="submission" date="2017-09" db="EMBL/GenBank/DDBJ databases">
        <title>Complete genome sequence of bacteriophage (DU_PP_V) infecting Pectobacterium spp.</title>
        <authorList>
            <person name="Park T.-H."/>
        </authorList>
    </citation>
    <scope>NUCLEOTIDE SEQUENCE [LARGE SCALE GENOMIC DNA]</scope>
</reference>
<organism evidence="1 2">
    <name type="scientific">Pectobacterium phage DU_PP_V</name>
    <dbReference type="NCBI Taxonomy" id="2041492"/>
    <lineage>
        <taxon>Viruses</taxon>
        <taxon>Duplodnaviria</taxon>
        <taxon>Heunggongvirae</taxon>
        <taxon>Uroviricota</taxon>
        <taxon>Caudoviricetes</taxon>
        <taxon>Demerecviridae</taxon>
        <taxon>Mccorquodalevirinae</taxon>
        <taxon>Hongcheonvirus</taxon>
        <taxon>Hongcheonvirus DUPPV</taxon>
    </lineage>
</organism>
<proteinExistence type="predicted"/>
<accession>A0A2D2W727</accession>
<name>A0A2D2W727_9CAUD</name>
<sequence>MLRWLKNWWVGVLNYWADIPKEHVQRSSISGKPLLIFYDRTLNHGWKLENTDYSKQGSIYRFSIELNPIKDFDKLISAFEGKLDDYLEYSDMIKLENLAYKLLDNSGVKVCLDTTVVPFKSKKFKLTSEELLTLRNTLENYYNKKKN</sequence>
<protein>
    <submittedName>
        <fullName evidence="1">Uncharacterized protein</fullName>
    </submittedName>
</protein>